<feature type="region of interest" description="Disordered" evidence="1">
    <location>
        <begin position="1"/>
        <end position="26"/>
    </location>
</feature>
<feature type="region of interest" description="Disordered" evidence="1">
    <location>
        <begin position="165"/>
        <end position="215"/>
    </location>
</feature>
<feature type="transmembrane region" description="Helical" evidence="2">
    <location>
        <begin position="573"/>
        <end position="592"/>
    </location>
</feature>
<evidence type="ECO:0000313" key="3">
    <source>
        <dbReference type="EMBL" id="RYO89552.1"/>
    </source>
</evidence>
<evidence type="ECO:0000256" key="1">
    <source>
        <dbReference type="SAM" id="MobiDB-lite"/>
    </source>
</evidence>
<feature type="region of interest" description="Disordered" evidence="1">
    <location>
        <begin position="428"/>
        <end position="452"/>
    </location>
</feature>
<gene>
    <name evidence="3" type="ORF">DL762_003165</name>
</gene>
<dbReference type="EMBL" id="QJNS01000071">
    <property type="protein sequence ID" value="RYO89552.1"/>
    <property type="molecule type" value="Genomic_DNA"/>
</dbReference>
<proteinExistence type="predicted"/>
<name>A0ABY0HBD4_9PEZI</name>
<feature type="transmembrane region" description="Helical" evidence="2">
    <location>
        <begin position="543"/>
        <end position="561"/>
    </location>
</feature>
<feature type="compositionally biased region" description="Low complexity" evidence="1">
    <location>
        <begin position="82"/>
        <end position="94"/>
    </location>
</feature>
<organism evidence="3 4">
    <name type="scientific">Monosporascus cannonballus</name>
    <dbReference type="NCBI Taxonomy" id="155416"/>
    <lineage>
        <taxon>Eukaryota</taxon>
        <taxon>Fungi</taxon>
        <taxon>Dikarya</taxon>
        <taxon>Ascomycota</taxon>
        <taxon>Pezizomycotina</taxon>
        <taxon>Sordariomycetes</taxon>
        <taxon>Xylariomycetidae</taxon>
        <taxon>Xylariales</taxon>
        <taxon>Xylariales incertae sedis</taxon>
        <taxon>Monosporascus</taxon>
    </lineage>
</organism>
<keyword evidence="2" id="KW-0472">Membrane</keyword>
<feature type="compositionally biased region" description="Basic residues" evidence="1">
    <location>
        <begin position="172"/>
        <end position="181"/>
    </location>
</feature>
<keyword evidence="2" id="KW-0812">Transmembrane</keyword>
<sequence length="614" mass="66967">MQQYQLEELPPVPYRIPSPSPGSRSRIPLKIVIEPDEDTQRIYNQIREEQERHNLHSYVAAQANDDLLSPATAATMTRSFTNGSCASSSCSNSGDPQASPARDSVVTENSQGKRPRGKRHRPLDVKTRLTTAVKRKLKLTCDKHRRRKTTCDCYDFSKLEAGYLQRHDPERRAHRQSRSRPRPQLVPTGSSTFGQPVEHHIFGTGGGTETGSSVHNDELESTDILQSPSAAPQNIQHLINQFNTERVYLNQQLVQDSVGQPYCPGTTVAPSSTSRQLQPSQQTGVRPVIPIGSQRLGLSPSGPWQCEYKSPQIANAEPYSYLTAGSPFGVEDSCRWTGQFHELAAHFMTTHHPFQEAEPEGQWSLCLACNGLYPGWNNRSGCPTDGCSAYGSPLQQWYYGSTTDESVEEAESLFSGYSDGAFSSDMRGDGGLNDNKWGPGGANGGSSAAGDRQYGPWGSFSSGGGGYHQCQQRRCGLDTHNDFAPCARHAEAGQRATHRSCGKNGSADAGACPFLPCYYKAVQCSLLQRLLASRLLLNSCSHLLLLVLLHCVATVAVLLALASNLTYSRDADVVRWLPPGALVLGFVATWILKGFETGSGLRIEARRALIPAAT</sequence>
<reference evidence="3 4" key="1">
    <citation type="submission" date="2018-06" db="EMBL/GenBank/DDBJ databases">
        <title>Complete Genomes of Monosporascus.</title>
        <authorList>
            <person name="Robinson A.J."/>
            <person name="Natvig D.O."/>
        </authorList>
    </citation>
    <scope>NUCLEOTIDE SEQUENCE [LARGE SCALE GENOMIC DNA]</scope>
    <source>
        <strain evidence="3 4">CBS 609.92</strain>
    </source>
</reference>
<evidence type="ECO:0000256" key="2">
    <source>
        <dbReference type="SAM" id="Phobius"/>
    </source>
</evidence>
<protein>
    <recommendedName>
        <fullName evidence="5">C2H2-type domain-containing protein</fullName>
    </recommendedName>
</protein>
<evidence type="ECO:0000313" key="4">
    <source>
        <dbReference type="Proteomes" id="UP000294003"/>
    </source>
</evidence>
<keyword evidence="4" id="KW-1185">Reference proteome</keyword>
<feature type="compositionally biased region" description="Pro residues" evidence="1">
    <location>
        <begin position="10"/>
        <end position="20"/>
    </location>
</feature>
<comment type="caution">
    <text evidence="3">The sequence shown here is derived from an EMBL/GenBank/DDBJ whole genome shotgun (WGS) entry which is preliminary data.</text>
</comment>
<feature type="region of interest" description="Disordered" evidence="1">
    <location>
        <begin position="82"/>
        <end position="128"/>
    </location>
</feature>
<evidence type="ECO:0008006" key="5">
    <source>
        <dbReference type="Google" id="ProtNLM"/>
    </source>
</evidence>
<accession>A0ABY0HBD4</accession>
<keyword evidence="2" id="KW-1133">Transmembrane helix</keyword>
<dbReference type="Proteomes" id="UP000294003">
    <property type="component" value="Unassembled WGS sequence"/>
</dbReference>